<dbReference type="NCBIfam" id="NF003814">
    <property type="entry name" value="PRK05406.1-3"/>
    <property type="match status" value="1"/>
</dbReference>
<reference evidence="1" key="1">
    <citation type="submission" date="2021-12" db="EMBL/GenBank/DDBJ databases">
        <authorList>
            <person name="Rodrigo-Torres L."/>
            <person name="Arahal R. D."/>
            <person name="Lucena T."/>
        </authorList>
    </citation>
    <scope>NUCLEOTIDE SEQUENCE</scope>
    <source>
        <strain evidence="1">CECT 8419</strain>
    </source>
</reference>
<dbReference type="CDD" id="cd10787">
    <property type="entry name" value="LamB_YcsF_like"/>
    <property type="match status" value="1"/>
</dbReference>
<dbReference type="Pfam" id="PF03746">
    <property type="entry name" value="LamB_YcsF"/>
    <property type="match status" value="1"/>
</dbReference>
<dbReference type="Proteomes" id="UP000837803">
    <property type="component" value="Unassembled WGS sequence"/>
</dbReference>
<dbReference type="InterPro" id="IPR005501">
    <property type="entry name" value="LamB/YcsF/PxpA-like"/>
</dbReference>
<gene>
    <name evidence="1" type="primary">pxpA</name>
    <name evidence="1" type="ORF">LEM8419_03059</name>
</gene>
<dbReference type="RefSeq" id="WP_238751999.1">
    <property type="nucleotide sequence ID" value="NZ_CAKLPZ010000004.1"/>
</dbReference>
<keyword evidence="1" id="KW-0378">Hydrolase</keyword>
<dbReference type="SUPFAM" id="SSF88713">
    <property type="entry name" value="Glycoside hydrolase/deacetylase"/>
    <property type="match status" value="1"/>
</dbReference>
<dbReference type="GO" id="GO:0017168">
    <property type="term" value="F:5-oxoprolinase (ATP-hydrolyzing) activity"/>
    <property type="evidence" value="ECO:0007669"/>
    <property type="project" value="UniProtKB-EC"/>
</dbReference>
<dbReference type="EMBL" id="CAKLPZ010000004">
    <property type="protein sequence ID" value="CAH1002142.1"/>
    <property type="molecule type" value="Genomic_DNA"/>
</dbReference>
<dbReference type="EC" id="3.5.2.9" evidence="1"/>
<dbReference type="PANTHER" id="PTHR30292:SF0">
    <property type="entry name" value="5-OXOPROLINASE SUBUNIT A"/>
    <property type="match status" value="1"/>
</dbReference>
<sequence>MALLLNADLGESWYDRRIGNDAGLMPYLDLCNIACGMHGGDALTMRRTIELAKLHDVRIGAHPSFPDRKNFGRVEMDLPLPRLEALILYQVSALQGMVRAIAGEDLYHIKPHGALYHYANRHEELARGIARIATQLRVPYLMGPPTGELRRAAERAGLAFLAEGFADRRYTPDLTLQSRSAPNACIDTIKEAAAQAKLLAAGQVRAMDGITYPLQIKTLCIHGDHAGAVERAQAIRVALAAATPPR</sequence>
<keyword evidence="2" id="KW-1185">Reference proteome</keyword>
<dbReference type="Gene3D" id="3.20.20.370">
    <property type="entry name" value="Glycoside hydrolase/deacetylase"/>
    <property type="match status" value="1"/>
</dbReference>
<evidence type="ECO:0000313" key="2">
    <source>
        <dbReference type="Proteomes" id="UP000837803"/>
    </source>
</evidence>
<dbReference type="PANTHER" id="PTHR30292">
    <property type="entry name" value="UNCHARACTERIZED PROTEIN YBGL-RELATED"/>
    <property type="match status" value="1"/>
</dbReference>
<dbReference type="InterPro" id="IPR011330">
    <property type="entry name" value="Glyco_hydro/deAcase_b/a-brl"/>
</dbReference>
<dbReference type="NCBIfam" id="NF003816">
    <property type="entry name" value="PRK05406.1-5"/>
    <property type="match status" value="1"/>
</dbReference>
<organism evidence="1 2">
    <name type="scientific">Neolewinella maritima</name>
    <dbReference type="NCBI Taxonomy" id="1383882"/>
    <lineage>
        <taxon>Bacteria</taxon>
        <taxon>Pseudomonadati</taxon>
        <taxon>Bacteroidota</taxon>
        <taxon>Saprospiria</taxon>
        <taxon>Saprospirales</taxon>
        <taxon>Lewinellaceae</taxon>
        <taxon>Neolewinella</taxon>
    </lineage>
</organism>
<name>A0ABM9B482_9BACT</name>
<evidence type="ECO:0000313" key="1">
    <source>
        <dbReference type="EMBL" id="CAH1002142.1"/>
    </source>
</evidence>
<comment type="caution">
    <text evidence="1">The sequence shown here is derived from an EMBL/GenBank/DDBJ whole genome shotgun (WGS) entry which is preliminary data.</text>
</comment>
<proteinExistence type="predicted"/>
<accession>A0ABM9B482</accession>
<protein>
    <submittedName>
        <fullName evidence="1">5-oxoprolinase subunit A</fullName>
        <ecNumber evidence="1">3.5.2.9</ecNumber>
    </submittedName>
</protein>